<dbReference type="RefSeq" id="WP_111636067.1">
    <property type="nucleotide sequence ID" value="NZ_QLLR01000037.1"/>
</dbReference>
<dbReference type="Gene3D" id="1.20.1110.10">
    <property type="entry name" value="Calcium-transporting ATPase, transmembrane domain"/>
    <property type="match status" value="1"/>
</dbReference>
<comment type="caution">
    <text evidence="20">The sequence shown here is derived from an EMBL/GenBank/DDBJ whole genome shotgun (WGS) entry which is preliminary data.</text>
</comment>
<dbReference type="SMART" id="SM00831">
    <property type="entry name" value="Cation_ATPase_N"/>
    <property type="match status" value="1"/>
</dbReference>
<keyword evidence="6" id="KW-1003">Cell membrane</keyword>
<dbReference type="InterPro" id="IPR036412">
    <property type="entry name" value="HAD-like_sf"/>
</dbReference>
<accession>A0A327S2V4</accession>
<feature type="transmembrane region" description="Helical" evidence="18">
    <location>
        <begin position="820"/>
        <end position="840"/>
    </location>
</feature>
<evidence type="ECO:0000256" key="15">
    <source>
        <dbReference type="ARBA" id="ARBA00023136"/>
    </source>
</evidence>
<evidence type="ECO:0000256" key="8">
    <source>
        <dbReference type="ARBA" id="ARBA00022553"/>
    </source>
</evidence>
<sequence>MDKQNPQDSHQTECFWSLSSTEAFASLAADQKGLTSKQAVSRIKQYGHNTLKSGNKAPMLLLLLSQFKSPITIMLIIAALLSASLGDIADTVIILLIVMISSSLGFWQERGAANAVSELLKLVQLHCTVLREGEKKEISIEEIVPGDIIYLSAGDIIPGDSLLLEAQELFIDEAAFTGETYPVEKFPGVLQPDIPLAKRSNSLFMGSNVISGKAIGLIMKTGSQTEFGKISTSLQQKAPETNFERGIRKFGYMLMEITLILVIIIFAVNVFLHKPVLDSFLFSLALAVGLTPQLLPAIISVNLSTGARRMAKHQVIVKRLSSIENFGSMDILCSDKTGTITEGKVTLKDSLSIDGKHSEKVLQYAWLNASMQQGFNNPIDKAICLAYPKPESSTDPYHVQAEIPYDFIRKRLTVQVKNKKDNLVITKGALMVILNICNQTETADGSLVPLDQNRAKILDQYQQLSDAGFRTLGVAYKAGSAEKNFTRDQEQQMIFLGFITLFDPPRAGMSATLTKLKNLGVQLKIITGDNALVAKSLAQQIGIAAPKILTGSTLREMSNAALKHQAPHTDIFAEVEPNQKERIITILKKAGHVVGFMGDGINDAPALHTADVGISVDSAVDVAKEAADIVLLSQDLNVLSEGIVEGRKTFTNTMKYIFMATSANFGNMFSMAGASLFLPFLPLLPKQILLTNLLTDFPEMAIATDRVDDVNIQEPQHWDLRFVQYFMITFGLLSSVFDYLTFGLLILVMHANEKVFQTGWFTESVISAILIVLVVRTRLSFLKSLPGNYLSIATMVVLLIVLVIPITPVATWFGFIRLPLFFYGWMIVIITAYLLTAEAAKRWFYKKIKKRLTSSK</sequence>
<feature type="transmembrane region" description="Helical" evidence="18">
    <location>
        <begin position="755"/>
        <end position="775"/>
    </location>
</feature>
<comment type="similarity">
    <text evidence="3">Belongs to the cation transport ATPase (P-type) (TC 3.A.3) family. Type IIIB subfamily.</text>
</comment>
<dbReference type="EMBL" id="QLLR01000037">
    <property type="protein sequence ID" value="RAJ22612.1"/>
    <property type="molecule type" value="Genomic_DNA"/>
</dbReference>
<evidence type="ECO:0000256" key="11">
    <source>
        <dbReference type="ARBA" id="ARBA00022840"/>
    </source>
</evidence>
<dbReference type="GO" id="GO:0005524">
    <property type="term" value="F:ATP binding"/>
    <property type="evidence" value="ECO:0007669"/>
    <property type="project" value="UniProtKB-KW"/>
</dbReference>
<dbReference type="InterPro" id="IPR023298">
    <property type="entry name" value="ATPase_P-typ_TM_dom_sf"/>
</dbReference>
<evidence type="ECO:0000256" key="16">
    <source>
        <dbReference type="ARBA" id="ARBA00029806"/>
    </source>
</evidence>
<comment type="subcellular location">
    <subcellularLocation>
        <location evidence="2">Cell inner membrane</location>
        <topology evidence="2">Multi-pass membrane protein</topology>
    </subcellularLocation>
</comment>
<keyword evidence="9 18" id="KW-0812">Transmembrane</keyword>
<evidence type="ECO:0000256" key="17">
    <source>
        <dbReference type="ARBA" id="ARBA00047295"/>
    </source>
</evidence>
<dbReference type="SUPFAM" id="SSF81653">
    <property type="entry name" value="Calcium ATPase, transduction domain A"/>
    <property type="match status" value="1"/>
</dbReference>
<evidence type="ECO:0000256" key="5">
    <source>
        <dbReference type="ARBA" id="ARBA00013555"/>
    </source>
</evidence>
<keyword evidence="13" id="KW-1278">Translocase</keyword>
<evidence type="ECO:0000256" key="3">
    <source>
        <dbReference type="ARBA" id="ARBA00008746"/>
    </source>
</evidence>
<feature type="transmembrane region" description="Helical" evidence="18">
    <location>
        <begin position="725"/>
        <end position="749"/>
    </location>
</feature>
<evidence type="ECO:0000256" key="14">
    <source>
        <dbReference type="ARBA" id="ARBA00022989"/>
    </source>
</evidence>
<proteinExistence type="inferred from homology"/>
<dbReference type="Pfam" id="PF00689">
    <property type="entry name" value="Cation_ATPase_C"/>
    <property type="match status" value="1"/>
</dbReference>
<dbReference type="OrthoDB" id="9770315at2"/>
<evidence type="ECO:0000256" key="10">
    <source>
        <dbReference type="ARBA" id="ARBA00022741"/>
    </source>
</evidence>
<keyword evidence="10" id="KW-0547">Nucleotide-binding</keyword>
<dbReference type="GO" id="GO:0016887">
    <property type="term" value="F:ATP hydrolysis activity"/>
    <property type="evidence" value="ECO:0007669"/>
    <property type="project" value="InterPro"/>
</dbReference>
<evidence type="ECO:0000256" key="9">
    <source>
        <dbReference type="ARBA" id="ARBA00022692"/>
    </source>
</evidence>
<protein>
    <recommendedName>
        <fullName evidence="5">Magnesium-transporting ATPase, P-type 1</fullName>
        <ecNumber evidence="4">7.2.2.14</ecNumber>
    </recommendedName>
    <alternativeName>
        <fullName evidence="16">Mg(2+) transport ATPase, P-type 1</fullName>
    </alternativeName>
</protein>
<evidence type="ECO:0000256" key="2">
    <source>
        <dbReference type="ARBA" id="ARBA00004429"/>
    </source>
</evidence>
<comment type="catalytic activity">
    <reaction evidence="17">
        <text>Mg(2+)(out) + ATP + H2O = Mg(2+)(in) + ADP + phosphate + H(+)</text>
        <dbReference type="Rhea" id="RHEA:10260"/>
        <dbReference type="ChEBI" id="CHEBI:15377"/>
        <dbReference type="ChEBI" id="CHEBI:15378"/>
        <dbReference type="ChEBI" id="CHEBI:18420"/>
        <dbReference type="ChEBI" id="CHEBI:30616"/>
        <dbReference type="ChEBI" id="CHEBI:43474"/>
        <dbReference type="ChEBI" id="CHEBI:456216"/>
        <dbReference type="EC" id="7.2.2.14"/>
    </reaction>
</comment>
<evidence type="ECO:0000256" key="12">
    <source>
        <dbReference type="ARBA" id="ARBA00022842"/>
    </source>
</evidence>
<dbReference type="Pfam" id="PF13246">
    <property type="entry name" value="Cation_ATPase"/>
    <property type="match status" value="1"/>
</dbReference>
<name>A0A327S2V4_9SPHI</name>
<dbReference type="InterPro" id="IPR001757">
    <property type="entry name" value="P_typ_ATPase"/>
</dbReference>
<evidence type="ECO:0000256" key="1">
    <source>
        <dbReference type="ARBA" id="ARBA00003954"/>
    </source>
</evidence>
<dbReference type="SFLD" id="SFLDF00027">
    <property type="entry name" value="p-type_atpase"/>
    <property type="match status" value="1"/>
</dbReference>
<dbReference type="AlphaFoldDB" id="A0A327S2V4"/>
<feature type="transmembrane region" description="Helical" evidence="18">
    <location>
        <begin position="60"/>
        <end position="82"/>
    </location>
</feature>
<evidence type="ECO:0000256" key="7">
    <source>
        <dbReference type="ARBA" id="ARBA00022519"/>
    </source>
</evidence>
<dbReference type="InterPro" id="IPR008250">
    <property type="entry name" value="ATPase_P-typ_transduc_dom_A_sf"/>
</dbReference>
<organism evidence="20 21">
    <name type="scientific">Pedobacter cryoconitis</name>
    <dbReference type="NCBI Taxonomy" id="188932"/>
    <lineage>
        <taxon>Bacteria</taxon>
        <taxon>Pseudomonadati</taxon>
        <taxon>Bacteroidota</taxon>
        <taxon>Sphingobacteriia</taxon>
        <taxon>Sphingobacteriales</taxon>
        <taxon>Sphingobacteriaceae</taxon>
        <taxon>Pedobacter</taxon>
    </lineage>
</organism>
<dbReference type="InterPro" id="IPR044492">
    <property type="entry name" value="P_typ_ATPase_HD_dom"/>
</dbReference>
<dbReference type="PANTHER" id="PTHR42861">
    <property type="entry name" value="CALCIUM-TRANSPORTING ATPASE"/>
    <property type="match status" value="1"/>
</dbReference>
<dbReference type="InterPro" id="IPR023214">
    <property type="entry name" value="HAD_sf"/>
</dbReference>
<dbReference type="InterPro" id="IPR023299">
    <property type="entry name" value="ATPase_P-typ_cyto_dom_N"/>
</dbReference>
<dbReference type="PROSITE" id="PS00154">
    <property type="entry name" value="ATPASE_E1_E2"/>
    <property type="match status" value="1"/>
</dbReference>
<evidence type="ECO:0000259" key="19">
    <source>
        <dbReference type="SMART" id="SM00831"/>
    </source>
</evidence>
<evidence type="ECO:0000256" key="4">
    <source>
        <dbReference type="ARBA" id="ARBA00012786"/>
    </source>
</evidence>
<dbReference type="SUPFAM" id="SSF81665">
    <property type="entry name" value="Calcium ATPase, transmembrane domain M"/>
    <property type="match status" value="1"/>
</dbReference>
<dbReference type="InterPro" id="IPR059000">
    <property type="entry name" value="ATPase_P-type_domA"/>
</dbReference>
<gene>
    <name evidence="20" type="ORF">LY11_04752</name>
</gene>
<evidence type="ECO:0000256" key="13">
    <source>
        <dbReference type="ARBA" id="ARBA00022967"/>
    </source>
</evidence>
<reference evidence="20 21" key="1">
    <citation type="submission" date="2018-06" db="EMBL/GenBank/DDBJ databases">
        <title>Genomic Encyclopedia of Archaeal and Bacterial Type Strains, Phase II (KMG-II): from individual species to whole genera.</title>
        <authorList>
            <person name="Goeker M."/>
        </authorList>
    </citation>
    <scope>NUCLEOTIDE SEQUENCE [LARGE SCALE GENOMIC DNA]</scope>
    <source>
        <strain evidence="20 21">DSM 14825</strain>
    </source>
</reference>
<dbReference type="SFLD" id="SFLDG00002">
    <property type="entry name" value="C1.7:_P-type_atpase_like"/>
    <property type="match status" value="1"/>
</dbReference>
<comment type="function">
    <text evidence="1">Mediates magnesium influx to the cytosol.</text>
</comment>
<dbReference type="PRINTS" id="PR01836">
    <property type="entry name" value="MGATPASE"/>
</dbReference>
<evidence type="ECO:0000313" key="21">
    <source>
        <dbReference type="Proteomes" id="UP000249754"/>
    </source>
</evidence>
<feature type="transmembrane region" description="Helical" evidence="18">
    <location>
        <begin position="88"/>
        <end position="107"/>
    </location>
</feature>
<keyword evidence="15 18" id="KW-0472">Membrane</keyword>
<keyword evidence="11" id="KW-0067">ATP-binding</keyword>
<feature type="transmembrane region" description="Helical" evidence="18">
    <location>
        <begin position="787"/>
        <end position="814"/>
    </location>
</feature>
<dbReference type="GO" id="GO:0005886">
    <property type="term" value="C:plasma membrane"/>
    <property type="evidence" value="ECO:0007669"/>
    <property type="project" value="UniProtKB-SubCell"/>
</dbReference>
<evidence type="ECO:0000256" key="6">
    <source>
        <dbReference type="ARBA" id="ARBA00022475"/>
    </source>
</evidence>
<keyword evidence="14 18" id="KW-1133">Transmembrane helix</keyword>
<dbReference type="SFLD" id="SFLDS00003">
    <property type="entry name" value="Haloacid_Dehalogenase"/>
    <property type="match status" value="1"/>
</dbReference>
<feature type="domain" description="Cation-transporting P-type ATPase N-terminal" evidence="19">
    <location>
        <begin position="14"/>
        <end position="87"/>
    </location>
</feature>
<dbReference type="NCBIfam" id="TIGR01494">
    <property type="entry name" value="ATPase_P-type"/>
    <property type="match status" value="2"/>
</dbReference>
<dbReference type="GO" id="GO:0015444">
    <property type="term" value="F:P-type magnesium transporter activity"/>
    <property type="evidence" value="ECO:0007669"/>
    <property type="project" value="UniProtKB-EC"/>
</dbReference>
<dbReference type="NCBIfam" id="TIGR01524">
    <property type="entry name" value="ATPase-IIIB_Mg"/>
    <property type="match status" value="1"/>
</dbReference>
<dbReference type="Gene3D" id="3.40.50.1000">
    <property type="entry name" value="HAD superfamily/HAD-like"/>
    <property type="match status" value="1"/>
</dbReference>
<dbReference type="EC" id="7.2.2.14" evidence="4"/>
<dbReference type="InterPro" id="IPR006415">
    <property type="entry name" value="P-type_ATPase_IIIB"/>
</dbReference>
<dbReference type="InterPro" id="IPR004014">
    <property type="entry name" value="ATPase_P-typ_cation-transptr_N"/>
</dbReference>
<dbReference type="Pfam" id="PF00122">
    <property type="entry name" value="E1-E2_ATPase"/>
    <property type="match status" value="1"/>
</dbReference>
<dbReference type="InterPro" id="IPR006068">
    <property type="entry name" value="ATPase_P-typ_cation-transptr_C"/>
</dbReference>
<feature type="transmembrane region" description="Helical" evidence="18">
    <location>
        <begin position="250"/>
        <end position="268"/>
    </location>
</feature>
<feature type="transmembrane region" description="Helical" evidence="18">
    <location>
        <begin position="280"/>
        <end position="303"/>
    </location>
</feature>
<dbReference type="InterPro" id="IPR018303">
    <property type="entry name" value="ATPase_P-typ_P_site"/>
</dbReference>
<dbReference type="Gene3D" id="2.70.150.10">
    <property type="entry name" value="Calcium-transporting ATPase, cytoplasmic transduction domain A"/>
    <property type="match status" value="1"/>
</dbReference>
<evidence type="ECO:0000313" key="20">
    <source>
        <dbReference type="EMBL" id="RAJ22612.1"/>
    </source>
</evidence>
<dbReference type="Gene3D" id="3.40.1110.10">
    <property type="entry name" value="Calcium-transporting ATPase, cytoplasmic domain N"/>
    <property type="match status" value="1"/>
</dbReference>
<dbReference type="Proteomes" id="UP000249754">
    <property type="component" value="Unassembled WGS sequence"/>
</dbReference>
<dbReference type="Pfam" id="PF00690">
    <property type="entry name" value="Cation_ATPase_N"/>
    <property type="match status" value="1"/>
</dbReference>
<keyword evidence="8" id="KW-0597">Phosphoprotein</keyword>
<keyword evidence="12" id="KW-0460">Magnesium</keyword>
<dbReference type="SUPFAM" id="SSF56784">
    <property type="entry name" value="HAD-like"/>
    <property type="match status" value="1"/>
</dbReference>
<evidence type="ECO:0000256" key="18">
    <source>
        <dbReference type="SAM" id="Phobius"/>
    </source>
</evidence>
<keyword evidence="7" id="KW-0997">Cell inner membrane</keyword>